<dbReference type="EMBL" id="FSRU01000001">
    <property type="protein sequence ID" value="SIO11279.1"/>
    <property type="molecule type" value="Genomic_DNA"/>
</dbReference>
<dbReference type="InterPro" id="IPR011990">
    <property type="entry name" value="TPR-like_helical_dom_sf"/>
</dbReference>
<dbReference type="Proteomes" id="UP000185151">
    <property type="component" value="Unassembled WGS sequence"/>
</dbReference>
<dbReference type="Pfam" id="PF13414">
    <property type="entry name" value="TPR_11"/>
    <property type="match status" value="1"/>
</dbReference>
<protein>
    <submittedName>
        <fullName evidence="3">Flp pilus assembly protein TadD, contains TPR repeats</fullName>
    </submittedName>
</protein>
<feature type="region of interest" description="Disordered" evidence="2">
    <location>
        <begin position="1"/>
        <end position="21"/>
    </location>
</feature>
<evidence type="ECO:0000256" key="1">
    <source>
        <dbReference type="PROSITE-ProRule" id="PRU00339"/>
    </source>
</evidence>
<evidence type="ECO:0000256" key="2">
    <source>
        <dbReference type="SAM" id="MobiDB-lite"/>
    </source>
</evidence>
<dbReference type="GO" id="GO:0016757">
    <property type="term" value="F:glycosyltransferase activity"/>
    <property type="evidence" value="ECO:0007669"/>
    <property type="project" value="InterPro"/>
</dbReference>
<dbReference type="InterPro" id="IPR019734">
    <property type="entry name" value="TPR_rpt"/>
</dbReference>
<feature type="repeat" description="TPR" evidence="1">
    <location>
        <begin position="186"/>
        <end position="219"/>
    </location>
</feature>
<dbReference type="Pfam" id="PF01075">
    <property type="entry name" value="Glyco_transf_9"/>
    <property type="match status" value="1"/>
</dbReference>
<dbReference type="SMART" id="SM00028">
    <property type="entry name" value="TPR"/>
    <property type="match status" value="5"/>
</dbReference>
<dbReference type="AlphaFoldDB" id="A0A1N6GUS0"/>
<keyword evidence="4" id="KW-1185">Reference proteome</keyword>
<dbReference type="InterPro" id="IPR052943">
    <property type="entry name" value="TMTC_O-mannosyl-trnsfr"/>
</dbReference>
<dbReference type="InterPro" id="IPR002201">
    <property type="entry name" value="Glyco_trans_9"/>
</dbReference>
<name>A0A1N6GUS0_9BURK</name>
<evidence type="ECO:0000313" key="3">
    <source>
        <dbReference type="EMBL" id="SIO11279.1"/>
    </source>
</evidence>
<reference evidence="3 4" key="1">
    <citation type="submission" date="2016-11" db="EMBL/GenBank/DDBJ databases">
        <authorList>
            <person name="Jaros S."/>
            <person name="Januszkiewicz K."/>
            <person name="Wedrychowicz H."/>
        </authorList>
    </citation>
    <scope>NUCLEOTIDE SEQUENCE [LARGE SCALE GENOMIC DNA]</scope>
    <source>
        <strain evidence="3 4">GAS95</strain>
    </source>
</reference>
<dbReference type="SUPFAM" id="SSF53756">
    <property type="entry name" value="UDP-Glycosyltransferase/glycogen phosphorylase"/>
    <property type="match status" value="1"/>
</dbReference>
<proteinExistence type="predicted"/>
<dbReference type="RefSeq" id="WP_074294477.1">
    <property type="nucleotide sequence ID" value="NZ_FSRU01000001.1"/>
</dbReference>
<dbReference type="OrthoDB" id="9814129at2"/>
<evidence type="ECO:0000313" key="4">
    <source>
        <dbReference type="Proteomes" id="UP000185151"/>
    </source>
</evidence>
<dbReference type="PANTHER" id="PTHR44809:SF1">
    <property type="entry name" value="PROTEIN O-MANNOSYL-TRANSFERASE TMTC1"/>
    <property type="match status" value="1"/>
</dbReference>
<dbReference type="Gene3D" id="1.25.40.10">
    <property type="entry name" value="Tetratricopeptide repeat domain"/>
    <property type="match status" value="3"/>
</dbReference>
<sequence>MCASPSGDLSSTGSGRPAVAPDPSAKFTEALNKVLPLIDSQLPLDAKLLAELLQVAAVSSLGLGRLVDAESYWRRSIEANPAFVDAYTNLSTFLKGQNRLHDVVTLLRQLLDVRPDLVDVYNELGSLLQDLGRLSEAETAYRQAALTRPERVEFHYNLATVLRPLGRWNEAAQAYQRAIALRPDFVMGHSNLGNVLKELGRLPEAEDAYRQALAIHSDYHIARYGLAMLLLSVGRFDEGWRLYEARHADPMSLQYKTQRVIGRPRWQGEPLAGKKLLVWQEGGLGDAIHFGRYLPLLKAQGAAQIAFVCAPSLHRLFATVEGVDVLLTHEAGWAASAQYDYWMSPMSAPLYMRTTVDTIPPPVQLKLESSLVEVWRARLAALPPGRRIGLVWKGNAQHQNDAHRSLESLTMLAPLWRVPGLSFVSLQKGEDEAQSPPVDQPLLHLGSEVTDMADSAAVIAQLDLVICVDTSIAHLAASVGTPCWVMLPAEEIDWRWMHGRTDSPWYPETIRLFRQPLGAKWSELIEQVRQACSSGDL</sequence>
<dbReference type="PROSITE" id="PS50005">
    <property type="entry name" value="TPR"/>
    <property type="match status" value="3"/>
</dbReference>
<feature type="repeat" description="TPR" evidence="1">
    <location>
        <begin position="152"/>
        <end position="185"/>
    </location>
</feature>
<dbReference type="Gene3D" id="3.40.50.2000">
    <property type="entry name" value="Glycogen Phosphorylase B"/>
    <property type="match status" value="1"/>
</dbReference>
<organism evidence="3 4">
    <name type="scientific">Paraburkholderia phenazinium</name>
    <dbReference type="NCBI Taxonomy" id="60549"/>
    <lineage>
        <taxon>Bacteria</taxon>
        <taxon>Pseudomonadati</taxon>
        <taxon>Pseudomonadota</taxon>
        <taxon>Betaproteobacteria</taxon>
        <taxon>Burkholderiales</taxon>
        <taxon>Burkholderiaceae</taxon>
        <taxon>Paraburkholderia</taxon>
    </lineage>
</organism>
<keyword evidence="1" id="KW-0802">TPR repeat</keyword>
<dbReference type="SUPFAM" id="SSF48452">
    <property type="entry name" value="TPR-like"/>
    <property type="match status" value="1"/>
</dbReference>
<feature type="repeat" description="TPR" evidence="1">
    <location>
        <begin position="118"/>
        <end position="151"/>
    </location>
</feature>
<dbReference type="Pfam" id="PF13181">
    <property type="entry name" value="TPR_8"/>
    <property type="match status" value="1"/>
</dbReference>
<dbReference type="PANTHER" id="PTHR44809">
    <property type="match status" value="1"/>
</dbReference>
<accession>A0A1N6GUS0</accession>
<gene>
    <name evidence="3" type="ORF">SAMN05444165_0979</name>
</gene>
<dbReference type="PROSITE" id="PS50293">
    <property type="entry name" value="TPR_REGION"/>
    <property type="match status" value="1"/>
</dbReference>